<accession>A0A1I2QWG1</accession>
<keyword evidence="3 6" id="KW-0547">Nucleotide-binding</keyword>
<evidence type="ECO:0000313" key="9">
    <source>
        <dbReference type="Proteomes" id="UP000198752"/>
    </source>
</evidence>
<organism evidence="8 9">
    <name type="scientific">Sporolactobacillus nakayamae</name>
    <dbReference type="NCBI Taxonomy" id="269670"/>
    <lineage>
        <taxon>Bacteria</taxon>
        <taxon>Bacillati</taxon>
        <taxon>Bacillota</taxon>
        <taxon>Bacilli</taxon>
        <taxon>Bacillales</taxon>
        <taxon>Sporolactobacillaceae</taxon>
        <taxon>Sporolactobacillus</taxon>
    </lineage>
</organism>
<dbReference type="GO" id="GO:2001059">
    <property type="term" value="P:D-tagatose 6-phosphate catabolic process"/>
    <property type="evidence" value="ECO:0007669"/>
    <property type="project" value="UniProtKB-UniPathway"/>
</dbReference>
<evidence type="ECO:0000256" key="5">
    <source>
        <dbReference type="ARBA" id="ARBA00022840"/>
    </source>
</evidence>
<dbReference type="STRING" id="269670.SAMN02982927_01362"/>
<dbReference type="PANTHER" id="PTHR46566:SF1">
    <property type="entry name" value="1-PHOSPHOFRUCTOKINASE"/>
    <property type="match status" value="1"/>
</dbReference>
<dbReference type="UniPathway" id="UPA00704">
    <property type="reaction ID" value="UER00715"/>
</dbReference>
<keyword evidence="6" id="KW-0423">Lactose metabolism</keyword>
<dbReference type="Proteomes" id="UP000198752">
    <property type="component" value="Unassembled WGS sequence"/>
</dbReference>
<dbReference type="InterPro" id="IPR022463">
    <property type="entry name" value="1-PFruKinase"/>
</dbReference>
<keyword evidence="4 8" id="KW-0418">Kinase</keyword>
<dbReference type="NCBIfam" id="TIGR03828">
    <property type="entry name" value="pfkB"/>
    <property type="match status" value="1"/>
</dbReference>
<evidence type="ECO:0000256" key="4">
    <source>
        <dbReference type="ARBA" id="ARBA00022777"/>
    </source>
</evidence>
<dbReference type="EC" id="2.7.1.144" evidence="6"/>
<name>A0A1I2QWG1_9BACL</name>
<dbReference type="Pfam" id="PF00294">
    <property type="entry name" value="PfkB"/>
    <property type="match status" value="1"/>
</dbReference>
<evidence type="ECO:0000313" key="8">
    <source>
        <dbReference type="EMBL" id="SFG32370.1"/>
    </source>
</evidence>
<dbReference type="RefSeq" id="WP_093671343.1">
    <property type="nucleotide sequence ID" value="NZ_FOOY01000008.1"/>
</dbReference>
<dbReference type="AlphaFoldDB" id="A0A1I2QWG1"/>
<evidence type="ECO:0000256" key="3">
    <source>
        <dbReference type="ARBA" id="ARBA00022741"/>
    </source>
</evidence>
<keyword evidence="5 6" id="KW-0067">ATP-binding</keyword>
<dbReference type="GO" id="GO:0005988">
    <property type="term" value="P:lactose metabolic process"/>
    <property type="evidence" value="ECO:0007669"/>
    <property type="project" value="UniProtKB-KW"/>
</dbReference>
<keyword evidence="9" id="KW-1185">Reference proteome</keyword>
<comment type="similarity">
    <text evidence="1">Belongs to the carbohydrate kinase pfkB family.</text>
</comment>
<dbReference type="GO" id="GO:0005829">
    <property type="term" value="C:cytosol"/>
    <property type="evidence" value="ECO:0007669"/>
    <property type="project" value="TreeGrafter"/>
</dbReference>
<dbReference type="GO" id="GO:0008662">
    <property type="term" value="F:1-phosphofructokinase activity"/>
    <property type="evidence" value="ECO:0007669"/>
    <property type="project" value="InterPro"/>
</dbReference>
<comment type="similarity">
    <text evidence="6">Belongs to the carbohydrate kinase PfkB family. LacC subfamily.</text>
</comment>
<keyword evidence="2 6" id="KW-0808">Transferase</keyword>
<dbReference type="Gene3D" id="3.40.1190.20">
    <property type="match status" value="1"/>
</dbReference>
<dbReference type="PANTHER" id="PTHR46566">
    <property type="entry name" value="1-PHOSPHOFRUCTOKINASE-RELATED"/>
    <property type="match status" value="1"/>
</dbReference>
<evidence type="ECO:0000256" key="1">
    <source>
        <dbReference type="ARBA" id="ARBA00005380"/>
    </source>
</evidence>
<dbReference type="GO" id="GO:0005524">
    <property type="term" value="F:ATP binding"/>
    <property type="evidence" value="ECO:0007669"/>
    <property type="project" value="UniProtKB-KW"/>
</dbReference>
<evidence type="ECO:0000256" key="6">
    <source>
        <dbReference type="PIRNR" id="PIRNR000535"/>
    </source>
</evidence>
<dbReference type="SUPFAM" id="SSF53613">
    <property type="entry name" value="Ribokinase-like"/>
    <property type="match status" value="1"/>
</dbReference>
<dbReference type="EMBL" id="FOOY01000008">
    <property type="protein sequence ID" value="SFG32370.1"/>
    <property type="molecule type" value="Genomic_DNA"/>
</dbReference>
<proteinExistence type="inferred from homology"/>
<dbReference type="InterPro" id="IPR029056">
    <property type="entry name" value="Ribokinase-like"/>
</dbReference>
<dbReference type="NCBIfam" id="TIGR03168">
    <property type="entry name" value="1-PFK"/>
    <property type="match status" value="1"/>
</dbReference>
<dbReference type="CDD" id="cd01164">
    <property type="entry name" value="FruK_PfkB_like"/>
    <property type="match status" value="1"/>
</dbReference>
<dbReference type="InterPro" id="IPR017583">
    <property type="entry name" value="Tagatose/fructose_Pkinase"/>
</dbReference>
<protein>
    <recommendedName>
        <fullName evidence="6">Tagatose-6-phosphate kinase</fullName>
        <ecNumber evidence="6">2.7.1.144</ecNumber>
    </recommendedName>
</protein>
<dbReference type="InterPro" id="IPR011611">
    <property type="entry name" value="PfkB_dom"/>
</dbReference>
<comment type="catalytic activity">
    <reaction evidence="6">
        <text>D-tagatofuranose 6-phosphate + ATP = D-tagatofuranose 1,6-bisphosphate + ADP + H(+)</text>
        <dbReference type="Rhea" id="RHEA:12420"/>
        <dbReference type="ChEBI" id="CHEBI:15378"/>
        <dbReference type="ChEBI" id="CHEBI:30616"/>
        <dbReference type="ChEBI" id="CHEBI:58694"/>
        <dbReference type="ChEBI" id="CHEBI:58695"/>
        <dbReference type="ChEBI" id="CHEBI:456216"/>
        <dbReference type="EC" id="2.7.1.144"/>
    </reaction>
</comment>
<gene>
    <name evidence="8" type="ORF">SAMN02982927_01362</name>
</gene>
<dbReference type="GO" id="GO:0009024">
    <property type="term" value="F:tagatose-6-phosphate kinase activity"/>
    <property type="evidence" value="ECO:0007669"/>
    <property type="project" value="UniProtKB-EC"/>
</dbReference>
<comment type="pathway">
    <text evidence="6">Carbohydrate metabolism; D-tagatose 6-phosphate degradation; D-glyceraldehyde 3-phosphate and glycerone phosphate from D-tagatose 6-phosphate: step 1/2.</text>
</comment>
<feature type="domain" description="Carbohydrate kinase PfkB" evidence="7">
    <location>
        <begin position="27"/>
        <end position="290"/>
    </location>
</feature>
<reference evidence="9" key="1">
    <citation type="submission" date="2016-10" db="EMBL/GenBank/DDBJ databases">
        <authorList>
            <person name="Varghese N."/>
            <person name="Submissions S."/>
        </authorList>
    </citation>
    <scope>NUCLEOTIDE SEQUENCE [LARGE SCALE GENOMIC DNA]</scope>
    <source>
        <strain evidence="9">ATCC 700379</strain>
    </source>
</reference>
<sequence length="314" mass="33931">MIYTCTMNPAIDLFTEFNSFEPHVVNRSVFEDYQANGKTINISFMLKKMGIDSVATGFLGGFTGTYIDDELNQTGIATDFVIIDGITRINTFIKAGAAEYKAVNRGPAISLAAQAQLIDKISKLTGKDMLFVSGSLPRGVDDSILKRISQLSVQKGFQLILDVSSNALLSCLEDHPYLIKPSDEELAAWLGVKPDSFNSEAQLIEAAEKLLKKGAQRILVSRGEKGTMYVDKEHILFTTAPKGEVVNTACAGDTLLGTFIGSRLKNKSLEDALVYATAAGSSTAFTAGLSDLTDVPELMKQIKLTTHLKGAEES</sequence>
<evidence type="ECO:0000256" key="2">
    <source>
        <dbReference type="ARBA" id="ARBA00022679"/>
    </source>
</evidence>
<dbReference type="PIRSF" id="PIRSF000535">
    <property type="entry name" value="1PFK/6PFK/LacC"/>
    <property type="match status" value="1"/>
</dbReference>
<dbReference type="OrthoDB" id="9801219at2"/>
<evidence type="ECO:0000259" key="7">
    <source>
        <dbReference type="Pfam" id="PF00294"/>
    </source>
</evidence>